<dbReference type="InterPro" id="IPR019533">
    <property type="entry name" value="Peptidase_S26"/>
</dbReference>
<evidence type="ECO:0000256" key="2">
    <source>
        <dbReference type="ARBA" id="ARBA00009370"/>
    </source>
</evidence>
<feature type="domain" description="Peptidase S26" evidence="7">
    <location>
        <begin position="27"/>
        <end position="184"/>
    </location>
</feature>
<dbReference type="InterPro" id="IPR036286">
    <property type="entry name" value="LexA/Signal_pep-like_sf"/>
</dbReference>
<dbReference type="GO" id="GO:0006465">
    <property type="term" value="P:signal peptide processing"/>
    <property type="evidence" value="ECO:0007669"/>
    <property type="project" value="InterPro"/>
</dbReference>
<evidence type="ECO:0000259" key="7">
    <source>
        <dbReference type="Pfam" id="PF10502"/>
    </source>
</evidence>
<feature type="transmembrane region" description="Helical" evidence="6">
    <location>
        <begin position="29"/>
        <end position="47"/>
    </location>
</feature>
<proteinExistence type="inferred from homology"/>
<comment type="subcellular location">
    <subcellularLocation>
        <location evidence="6">Membrane</location>
        <topology evidence="6">Single-pass type II membrane protein</topology>
    </subcellularLocation>
</comment>
<dbReference type="SUPFAM" id="SSF51306">
    <property type="entry name" value="LexA/Signal peptidase"/>
    <property type="match status" value="1"/>
</dbReference>
<dbReference type="EMBL" id="MHRI01000009">
    <property type="protein sequence ID" value="OHA21376.1"/>
    <property type="molecule type" value="Genomic_DNA"/>
</dbReference>
<dbReference type="PANTHER" id="PTHR43390">
    <property type="entry name" value="SIGNAL PEPTIDASE I"/>
    <property type="match status" value="1"/>
</dbReference>
<feature type="active site" evidence="5">
    <location>
        <position position="100"/>
    </location>
</feature>
<dbReference type="GO" id="GO:0016020">
    <property type="term" value="C:membrane"/>
    <property type="evidence" value="ECO:0007669"/>
    <property type="project" value="UniProtKB-SubCell"/>
</dbReference>
<keyword evidence="6" id="KW-1133">Transmembrane helix</keyword>
<comment type="caution">
    <text evidence="8">The sequence shown here is derived from an EMBL/GenBank/DDBJ whole genome shotgun (WGS) entry which is preliminary data.</text>
</comment>
<keyword evidence="6" id="KW-0472">Membrane</keyword>
<dbReference type="PROSITE" id="PS00761">
    <property type="entry name" value="SPASE_I_3"/>
    <property type="match status" value="1"/>
</dbReference>
<gene>
    <name evidence="8" type="ORF">A2849_00055</name>
</gene>
<keyword evidence="4 6" id="KW-0378">Hydrolase</keyword>
<dbReference type="Pfam" id="PF10502">
    <property type="entry name" value="Peptidase_S26"/>
    <property type="match status" value="1"/>
</dbReference>
<dbReference type="EC" id="3.4.21.89" evidence="3 6"/>
<evidence type="ECO:0000256" key="5">
    <source>
        <dbReference type="PIRSR" id="PIRSR600223-1"/>
    </source>
</evidence>
<organism evidence="8 9">
    <name type="scientific">Candidatus Taylorbacteria bacterium RIFCSPHIGHO2_01_FULL_51_15</name>
    <dbReference type="NCBI Taxonomy" id="1802304"/>
    <lineage>
        <taxon>Bacteria</taxon>
        <taxon>Candidatus Tayloriibacteriota</taxon>
    </lineage>
</organism>
<evidence type="ECO:0000313" key="9">
    <source>
        <dbReference type="Proteomes" id="UP000178121"/>
    </source>
</evidence>
<evidence type="ECO:0000256" key="6">
    <source>
        <dbReference type="RuleBase" id="RU362042"/>
    </source>
</evidence>
<dbReference type="PANTHER" id="PTHR43390:SF1">
    <property type="entry name" value="CHLOROPLAST PROCESSING PEPTIDASE"/>
    <property type="match status" value="1"/>
</dbReference>
<keyword evidence="6" id="KW-0645">Protease</keyword>
<name>A0A1G2MBU6_9BACT</name>
<dbReference type="GO" id="GO:0009003">
    <property type="term" value="F:signal peptidase activity"/>
    <property type="evidence" value="ECO:0007669"/>
    <property type="project" value="UniProtKB-EC"/>
</dbReference>
<evidence type="ECO:0000256" key="3">
    <source>
        <dbReference type="ARBA" id="ARBA00013208"/>
    </source>
</evidence>
<keyword evidence="6" id="KW-0812">Transmembrane</keyword>
<sequence length="203" mass="23009">MEQKEEIAARHPVPPVEKKETMKESVLDFVRFVVLALAIVIPIRLFIAQPFIVSGASMVPSFESGHYLIIDELSYRFDEPKRGDVVVFRFPAEQSKFLIKRVAGLPGETLEIQGDIVTIKSEGNPSGFEWQQGEISESRNENDLSVTLEQGEYFVLGDNRAESADSRLWGPLKREFIVGRPLVRLFPFSKLGIFPGSWKAERR</sequence>
<accession>A0A1G2MBU6</accession>
<dbReference type="AlphaFoldDB" id="A0A1G2MBU6"/>
<dbReference type="CDD" id="cd06530">
    <property type="entry name" value="S26_SPase_I"/>
    <property type="match status" value="1"/>
</dbReference>
<dbReference type="InterPro" id="IPR000223">
    <property type="entry name" value="Pept_S26A_signal_pept_1"/>
</dbReference>
<dbReference type="Gene3D" id="2.10.109.10">
    <property type="entry name" value="Umud Fragment, subunit A"/>
    <property type="match status" value="1"/>
</dbReference>
<comment type="similarity">
    <text evidence="2 6">Belongs to the peptidase S26 family.</text>
</comment>
<dbReference type="PROSITE" id="PS00760">
    <property type="entry name" value="SPASE_I_2"/>
    <property type="match status" value="1"/>
</dbReference>
<dbReference type="InterPro" id="IPR019758">
    <property type="entry name" value="Pept_S26A_signal_pept_1_CS"/>
</dbReference>
<dbReference type="PRINTS" id="PR00727">
    <property type="entry name" value="LEADERPTASE"/>
</dbReference>
<evidence type="ECO:0000256" key="4">
    <source>
        <dbReference type="ARBA" id="ARBA00022801"/>
    </source>
</evidence>
<dbReference type="NCBIfam" id="TIGR02227">
    <property type="entry name" value="sigpep_I_bact"/>
    <property type="match status" value="1"/>
</dbReference>
<protein>
    <recommendedName>
        <fullName evidence="3 6">Signal peptidase I</fullName>
        <ecNumber evidence="3 6">3.4.21.89</ecNumber>
    </recommendedName>
</protein>
<dbReference type="Proteomes" id="UP000178121">
    <property type="component" value="Unassembled WGS sequence"/>
</dbReference>
<comment type="catalytic activity">
    <reaction evidence="1 6">
        <text>Cleavage of hydrophobic, N-terminal signal or leader sequences from secreted and periplasmic proteins.</text>
        <dbReference type="EC" id="3.4.21.89"/>
    </reaction>
</comment>
<evidence type="ECO:0000313" key="8">
    <source>
        <dbReference type="EMBL" id="OHA21376.1"/>
    </source>
</evidence>
<dbReference type="GO" id="GO:0004252">
    <property type="term" value="F:serine-type endopeptidase activity"/>
    <property type="evidence" value="ECO:0007669"/>
    <property type="project" value="InterPro"/>
</dbReference>
<dbReference type="InterPro" id="IPR019757">
    <property type="entry name" value="Pept_S26A_signal_pept_1_Lys-AS"/>
</dbReference>
<evidence type="ECO:0000256" key="1">
    <source>
        <dbReference type="ARBA" id="ARBA00000677"/>
    </source>
</evidence>
<reference evidence="8 9" key="1">
    <citation type="journal article" date="2016" name="Nat. Commun.">
        <title>Thousands of microbial genomes shed light on interconnected biogeochemical processes in an aquifer system.</title>
        <authorList>
            <person name="Anantharaman K."/>
            <person name="Brown C.T."/>
            <person name="Hug L.A."/>
            <person name="Sharon I."/>
            <person name="Castelle C.J."/>
            <person name="Probst A.J."/>
            <person name="Thomas B.C."/>
            <person name="Singh A."/>
            <person name="Wilkins M.J."/>
            <person name="Karaoz U."/>
            <person name="Brodie E.L."/>
            <person name="Williams K.H."/>
            <person name="Hubbard S.S."/>
            <person name="Banfield J.F."/>
        </authorList>
    </citation>
    <scope>NUCLEOTIDE SEQUENCE [LARGE SCALE GENOMIC DNA]</scope>
</reference>
<feature type="active site" evidence="5">
    <location>
        <position position="57"/>
    </location>
</feature>